<protein>
    <submittedName>
        <fullName evidence="2">Uncharacterized protein</fullName>
    </submittedName>
</protein>
<evidence type="ECO:0000313" key="3">
    <source>
        <dbReference type="Proteomes" id="UP001054945"/>
    </source>
</evidence>
<accession>A0AAV4RCW5</accession>
<keyword evidence="1" id="KW-0812">Transmembrane</keyword>
<keyword evidence="3" id="KW-1185">Reference proteome</keyword>
<dbReference type="EMBL" id="BPLR01007767">
    <property type="protein sequence ID" value="GIY19530.1"/>
    <property type="molecule type" value="Genomic_DNA"/>
</dbReference>
<comment type="caution">
    <text evidence="2">The sequence shown here is derived from an EMBL/GenBank/DDBJ whole genome shotgun (WGS) entry which is preliminary data.</text>
</comment>
<feature type="transmembrane region" description="Helical" evidence="1">
    <location>
        <begin position="169"/>
        <end position="188"/>
    </location>
</feature>
<evidence type="ECO:0000313" key="2">
    <source>
        <dbReference type="EMBL" id="GIY19530.1"/>
    </source>
</evidence>
<evidence type="ECO:0000256" key="1">
    <source>
        <dbReference type="SAM" id="Phobius"/>
    </source>
</evidence>
<proteinExistence type="predicted"/>
<organism evidence="2 3">
    <name type="scientific">Caerostris extrusa</name>
    <name type="common">Bark spider</name>
    <name type="synonym">Caerostris bankana</name>
    <dbReference type="NCBI Taxonomy" id="172846"/>
    <lineage>
        <taxon>Eukaryota</taxon>
        <taxon>Metazoa</taxon>
        <taxon>Ecdysozoa</taxon>
        <taxon>Arthropoda</taxon>
        <taxon>Chelicerata</taxon>
        <taxon>Arachnida</taxon>
        <taxon>Araneae</taxon>
        <taxon>Araneomorphae</taxon>
        <taxon>Entelegynae</taxon>
        <taxon>Araneoidea</taxon>
        <taxon>Araneidae</taxon>
        <taxon>Caerostris</taxon>
    </lineage>
</organism>
<reference evidence="2 3" key="1">
    <citation type="submission" date="2021-06" db="EMBL/GenBank/DDBJ databases">
        <title>Caerostris extrusa draft genome.</title>
        <authorList>
            <person name="Kono N."/>
            <person name="Arakawa K."/>
        </authorList>
    </citation>
    <scope>NUCLEOTIDE SEQUENCE [LARGE SCALE GENOMIC DNA]</scope>
</reference>
<keyword evidence="1" id="KW-1133">Transmembrane helix</keyword>
<feature type="transmembrane region" description="Helical" evidence="1">
    <location>
        <begin position="42"/>
        <end position="61"/>
    </location>
</feature>
<sequence length="236" mass="27293">MLSPKSINMRFCRHFFQLLFFLSVETSPKFLFQRKADDYMTGLSGVYVALFGISGMPFRKLREDSNCSFIGLKKMEGFEKSFHKGILCVFLDRFIVSSVSGIPFQNRNLFCSLFHLFLKLTDLEIFTGVIFSTIRSIKIWKITFSLKRENVPQINRTAKEDKMLSPKSFNLRFCGHFFFTFCFFLSVATSPNLLFQSKADDFYVGVEWRLCGFVRGFGNALSKGSARGFQLDVYRP</sequence>
<dbReference type="AlphaFoldDB" id="A0AAV4RCW5"/>
<name>A0AAV4RCW5_CAEEX</name>
<gene>
    <name evidence="2" type="ORF">CEXT_48821</name>
</gene>
<keyword evidence="1" id="KW-0472">Membrane</keyword>
<dbReference type="Proteomes" id="UP001054945">
    <property type="component" value="Unassembled WGS sequence"/>
</dbReference>